<dbReference type="PANTHER" id="PTHR15315">
    <property type="entry name" value="RING FINGER PROTEIN 41, 151"/>
    <property type="match status" value="1"/>
</dbReference>
<dbReference type="SMART" id="SM00184">
    <property type="entry name" value="RING"/>
    <property type="match status" value="1"/>
</dbReference>
<protein>
    <submittedName>
        <fullName evidence="7">RING finger protein</fullName>
    </submittedName>
</protein>
<dbReference type="OMA" id="FQMRMSY"/>
<evidence type="ECO:0000256" key="1">
    <source>
        <dbReference type="ARBA" id="ARBA00022723"/>
    </source>
</evidence>
<feature type="transmembrane region" description="Helical" evidence="5">
    <location>
        <begin position="52"/>
        <end position="75"/>
    </location>
</feature>
<keyword evidence="3" id="KW-0862">Zinc</keyword>
<sequence>MIFRSKRKAFKDSLKVLEADIQHANTLASEFPREYDGACFQMRMSYSPAARIFLFLVQWSDFSLAGAFGLLRILIYKVYVDGTTTMSTNERKASIREFYSVIFPSLIQLQRGVTDVEDRKQKMICMERYKKREDDERRIISEIDMERENECGICMEMNTMIVLPKCNHSMCLKCYRDWHSRSQSCPFCLDSLKRVNSTDLWIYTDSRDIIDSSTMTKENLRRLLMYVDKLPIVIPCAIFESYDSHTR</sequence>
<organism evidence="7 8">
    <name type="scientific">Zostera marina</name>
    <name type="common">Eelgrass</name>
    <dbReference type="NCBI Taxonomy" id="29655"/>
    <lineage>
        <taxon>Eukaryota</taxon>
        <taxon>Viridiplantae</taxon>
        <taxon>Streptophyta</taxon>
        <taxon>Embryophyta</taxon>
        <taxon>Tracheophyta</taxon>
        <taxon>Spermatophyta</taxon>
        <taxon>Magnoliopsida</taxon>
        <taxon>Liliopsida</taxon>
        <taxon>Zosteraceae</taxon>
        <taxon>Zostera</taxon>
    </lineage>
</organism>
<reference evidence="8" key="1">
    <citation type="journal article" date="2016" name="Nature">
        <title>The genome of the seagrass Zostera marina reveals angiosperm adaptation to the sea.</title>
        <authorList>
            <person name="Olsen J.L."/>
            <person name="Rouze P."/>
            <person name="Verhelst B."/>
            <person name="Lin Y.-C."/>
            <person name="Bayer T."/>
            <person name="Collen J."/>
            <person name="Dattolo E."/>
            <person name="De Paoli E."/>
            <person name="Dittami S."/>
            <person name="Maumus F."/>
            <person name="Michel G."/>
            <person name="Kersting A."/>
            <person name="Lauritano C."/>
            <person name="Lohaus R."/>
            <person name="Toepel M."/>
            <person name="Tonon T."/>
            <person name="Vanneste K."/>
            <person name="Amirebrahimi M."/>
            <person name="Brakel J."/>
            <person name="Bostroem C."/>
            <person name="Chovatia M."/>
            <person name="Grimwood J."/>
            <person name="Jenkins J.W."/>
            <person name="Jueterbock A."/>
            <person name="Mraz A."/>
            <person name="Stam W.T."/>
            <person name="Tice H."/>
            <person name="Bornberg-Bauer E."/>
            <person name="Green P.J."/>
            <person name="Pearson G.A."/>
            <person name="Procaccini G."/>
            <person name="Duarte C.M."/>
            <person name="Schmutz J."/>
            <person name="Reusch T.B.H."/>
            <person name="Van de Peer Y."/>
        </authorList>
    </citation>
    <scope>NUCLEOTIDE SEQUENCE [LARGE SCALE GENOMIC DNA]</scope>
    <source>
        <strain evidence="8">cv. Finnish</strain>
    </source>
</reference>
<evidence type="ECO:0000313" key="8">
    <source>
        <dbReference type="Proteomes" id="UP000036987"/>
    </source>
</evidence>
<dbReference type="STRING" id="29655.A0A0K9PDN5"/>
<dbReference type="Pfam" id="PF13920">
    <property type="entry name" value="zf-C3HC4_3"/>
    <property type="match status" value="1"/>
</dbReference>
<dbReference type="GO" id="GO:0061630">
    <property type="term" value="F:ubiquitin protein ligase activity"/>
    <property type="evidence" value="ECO:0000318"/>
    <property type="project" value="GO_Central"/>
</dbReference>
<name>A0A0K9PDN5_ZOSMR</name>
<evidence type="ECO:0000256" key="4">
    <source>
        <dbReference type="PROSITE-ProRule" id="PRU00175"/>
    </source>
</evidence>
<keyword evidence="5" id="KW-0812">Transmembrane</keyword>
<dbReference type="EMBL" id="LFYR01000929">
    <property type="protein sequence ID" value="KMZ67153.1"/>
    <property type="molecule type" value="Genomic_DNA"/>
</dbReference>
<dbReference type="AlphaFoldDB" id="A0A0K9PDN5"/>
<evidence type="ECO:0000259" key="6">
    <source>
        <dbReference type="PROSITE" id="PS50089"/>
    </source>
</evidence>
<dbReference type="GO" id="GO:0008270">
    <property type="term" value="F:zinc ion binding"/>
    <property type="evidence" value="ECO:0007669"/>
    <property type="project" value="UniProtKB-KW"/>
</dbReference>
<accession>A0A0K9PDN5</accession>
<dbReference type="PANTHER" id="PTHR15315:SF102">
    <property type="entry name" value="RING-TYPE DOMAIN-CONTAINING PROTEIN"/>
    <property type="match status" value="1"/>
</dbReference>
<evidence type="ECO:0000313" key="7">
    <source>
        <dbReference type="EMBL" id="KMZ67153.1"/>
    </source>
</evidence>
<dbReference type="InterPro" id="IPR017907">
    <property type="entry name" value="Znf_RING_CS"/>
</dbReference>
<dbReference type="PROSITE" id="PS50089">
    <property type="entry name" value="ZF_RING_2"/>
    <property type="match status" value="1"/>
</dbReference>
<dbReference type="OrthoDB" id="1630758at2759"/>
<evidence type="ECO:0000256" key="2">
    <source>
        <dbReference type="ARBA" id="ARBA00022771"/>
    </source>
</evidence>
<keyword evidence="5" id="KW-0472">Membrane</keyword>
<feature type="domain" description="RING-type" evidence="6">
    <location>
        <begin position="151"/>
        <end position="188"/>
    </location>
</feature>
<evidence type="ECO:0000256" key="5">
    <source>
        <dbReference type="SAM" id="Phobius"/>
    </source>
</evidence>
<evidence type="ECO:0000256" key="3">
    <source>
        <dbReference type="ARBA" id="ARBA00022833"/>
    </source>
</evidence>
<proteinExistence type="predicted"/>
<dbReference type="Gene3D" id="3.30.40.10">
    <property type="entry name" value="Zinc/RING finger domain, C3HC4 (zinc finger)"/>
    <property type="match status" value="1"/>
</dbReference>
<dbReference type="InterPro" id="IPR001841">
    <property type="entry name" value="Znf_RING"/>
</dbReference>
<dbReference type="Proteomes" id="UP000036987">
    <property type="component" value="Unassembled WGS sequence"/>
</dbReference>
<dbReference type="PROSITE" id="PS00518">
    <property type="entry name" value="ZF_RING_1"/>
    <property type="match status" value="1"/>
</dbReference>
<dbReference type="InterPro" id="IPR013083">
    <property type="entry name" value="Znf_RING/FYVE/PHD"/>
</dbReference>
<comment type="caution">
    <text evidence="7">The sequence shown here is derived from an EMBL/GenBank/DDBJ whole genome shotgun (WGS) entry which is preliminary data.</text>
</comment>
<keyword evidence="2 4" id="KW-0863">Zinc-finger</keyword>
<dbReference type="GO" id="GO:0016567">
    <property type="term" value="P:protein ubiquitination"/>
    <property type="evidence" value="ECO:0000318"/>
    <property type="project" value="GO_Central"/>
</dbReference>
<keyword evidence="5" id="KW-1133">Transmembrane helix</keyword>
<dbReference type="SUPFAM" id="SSF57850">
    <property type="entry name" value="RING/U-box"/>
    <property type="match status" value="1"/>
</dbReference>
<dbReference type="FunFam" id="3.30.40.10:FF:000660">
    <property type="entry name" value="RING/U-box superfamily protein"/>
    <property type="match status" value="1"/>
</dbReference>
<keyword evidence="8" id="KW-1185">Reference proteome</keyword>
<keyword evidence="1" id="KW-0479">Metal-binding</keyword>
<gene>
    <name evidence="7" type="ORF">ZOSMA_277G00140</name>
</gene>